<keyword evidence="4" id="KW-0418">Kinase</keyword>
<dbReference type="Proteomes" id="UP000434580">
    <property type="component" value="Unassembled WGS sequence"/>
</dbReference>
<reference evidence="4 5" key="1">
    <citation type="submission" date="2019-11" db="EMBL/GenBank/DDBJ databases">
        <authorList>
            <person name="Holert J."/>
        </authorList>
    </citation>
    <scope>NUCLEOTIDE SEQUENCE [LARGE SCALE GENOMIC DNA]</scope>
    <source>
        <strain evidence="4">BC5_2</strain>
    </source>
</reference>
<evidence type="ECO:0000256" key="1">
    <source>
        <dbReference type="PIRSR" id="PIRSR000705-1"/>
    </source>
</evidence>
<feature type="active site" description="Proton acceptor" evidence="1">
    <location>
        <position position="92"/>
    </location>
</feature>
<dbReference type="InterPro" id="IPR002624">
    <property type="entry name" value="DCK/DGK"/>
</dbReference>
<proteinExistence type="predicted"/>
<evidence type="ECO:0000259" key="3">
    <source>
        <dbReference type="Pfam" id="PF01712"/>
    </source>
</evidence>
<dbReference type="GO" id="GO:0004138">
    <property type="term" value="F:deoxyguanosine kinase activity"/>
    <property type="evidence" value="ECO:0007669"/>
    <property type="project" value="UniProtKB-EC"/>
</dbReference>
<protein>
    <submittedName>
        <fullName evidence="4">Deoxyguanosine kinase</fullName>
        <ecNumber evidence="4">2.7.1.113</ecNumber>
    </submittedName>
</protein>
<dbReference type="Pfam" id="PF01712">
    <property type="entry name" value="dNK"/>
    <property type="match status" value="1"/>
</dbReference>
<evidence type="ECO:0000256" key="2">
    <source>
        <dbReference type="PIRSR" id="PIRSR000705-3"/>
    </source>
</evidence>
<dbReference type="EC" id="2.7.1.113" evidence="4"/>
<dbReference type="GO" id="GO:0005737">
    <property type="term" value="C:cytoplasm"/>
    <property type="evidence" value="ECO:0007669"/>
    <property type="project" value="TreeGrafter"/>
</dbReference>
<accession>A0A5S9N5R1</accession>
<dbReference type="OrthoDB" id="9776634at2"/>
<dbReference type="InterPro" id="IPR031314">
    <property type="entry name" value="DNK_dom"/>
</dbReference>
<evidence type="ECO:0000313" key="5">
    <source>
        <dbReference type="Proteomes" id="UP000434580"/>
    </source>
</evidence>
<keyword evidence="2" id="KW-0547">Nucleotide-binding</keyword>
<dbReference type="GO" id="GO:0005524">
    <property type="term" value="F:ATP binding"/>
    <property type="evidence" value="ECO:0007669"/>
    <property type="project" value="UniProtKB-KW"/>
</dbReference>
<keyword evidence="2" id="KW-0067">ATP-binding</keyword>
<feature type="domain" description="Deoxynucleoside kinase" evidence="3">
    <location>
        <begin position="20"/>
        <end position="207"/>
    </location>
</feature>
<sequence>MDAQVLLPFDINPDELPRFIAIEGPIGVGKTTLAKRIANVFNYQPLLEEADKNPFLGDFYQNQRRNALATQLFFLFKRSEQLQKLRQADIFEPSHVADYIIEKDRLFARSILNEDEFSLYDQVYNLSAVEAPSPDLVIYLQAPTPVLMQRIHDRGVKAEQHIQADYLETINQAYSEFFHYYDAAPLLIINAAQIDLINDDDAFINLLQYMLTIKNGRHYFNPSFFNEVHS</sequence>
<dbReference type="InterPro" id="IPR027417">
    <property type="entry name" value="P-loop_NTPase"/>
</dbReference>
<gene>
    <name evidence="4" type="primary">dgk</name>
    <name evidence="4" type="ORF">DPBNPPHM_00066</name>
</gene>
<organism evidence="4 5">
    <name type="scientific">BD1-7 clade bacterium</name>
    <dbReference type="NCBI Taxonomy" id="2029982"/>
    <lineage>
        <taxon>Bacteria</taxon>
        <taxon>Pseudomonadati</taxon>
        <taxon>Pseudomonadota</taxon>
        <taxon>Gammaproteobacteria</taxon>
        <taxon>Cellvibrionales</taxon>
        <taxon>Spongiibacteraceae</taxon>
        <taxon>BD1-7 clade</taxon>
    </lineage>
</organism>
<dbReference type="EMBL" id="CACSII010000001">
    <property type="protein sequence ID" value="CAA0078717.1"/>
    <property type="molecule type" value="Genomic_DNA"/>
</dbReference>
<dbReference type="CDD" id="cd01673">
    <property type="entry name" value="dNK"/>
    <property type="match status" value="1"/>
</dbReference>
<dbReference type="AlphaFoldDB" id="A0A5S9N5R1"/>
<dbReference type="SUPFAM" id="SSF52540">
    <property type="entry name" value="P-loop containing nucleoside triphosphate hydrolases"/>
    <property type="match status" value="1"/>
</dbReference>
<feature type="binding site" evidence="2">
    <location>
        <begin position="24"/>
        <end position="32"/>
    </location>
    <ligand>
        <name>ATP</name>
        <dbReference type="ChEBI" id="CHEBI:30616"/>
    </ligand>
</feature>
<feature type="binding site" evidence="2">
    <location>
        <begin position="150"/>
        <end position="154"/>
    </location>
    <ligand>
        <name>ATP</name>
        <dbReference type="ChEBI" id="CHEBI:30616"/>
    </ligand>
</feature>
<dbReference type="Gene3D" id="3.40.50.300">
    <property type="entry name" value="P-loop containing nucleotide triphosphate hydrolases"/>
    <property type="match status" value="1"/>
</dbReference>
<dbReference type="PIRSF" id="PIRSF000705">
    <property type="entry name" value="DNK"/>
    <property type="match status" value="1"/>
</dbReference>
<evidence type="ECO:0000313" key="4">
    <source>
        <dbReference type="EMBL" id="CAA0078717.1"/>
    </source>
</evidence>
<dbReference type="PANTHER" id="PTHR10513:SF46">
    <property type="entry name" value="DEOXYGUANOSINE KINASE"/>
    <property type="match status" value="1"/>
</dbReference>
<name>A0A5S9N5R1_9GAMM</name>
<dbReference type="PANTHER" id="PTHR10513">
    <property type="entry name" value="DEOXYNUCLEOSIDE KINASE"/>
    <property type="match status" value="1"/>
</dbReference>
<dbReference type="InterPro" id="IPR050566">
    <property type="entry name" value="Deoxyribonucleoside_kinase"/>
</dbReference>
<keyword evidence="4" id="KW-0808">Transferase</keyword>